<dbReference type="RefSeq" id="XP_029224450.1">
    <property type="nucleotide sequence ID" value="XM_029375422.1"/>
</dbReference>
<name>A0A422N7N1_9TRYP</name>
<feature type="region of interest" description="Disordered" evidence="1">
    <location>
        <begin position="1"/>
        <end position="56"/>
    </location>
</feature>
<evidence type="ECO:0000256" key="1">
    <source>
        <dbReference type="SAM" id="MobiDB-lite"/>
    </source>
</evidence>
<reference evidence="2 3" key="1">
    <citation type="journal article" date="2018" name="BMC Genomics">
        <title>Genomic comparison of Trypanosoma conorhini and Trypanosoma rangeli to Trypanosoma cruzi strains of high and low virulence.</title>
        <authorList>
            <person name="Bradwell K.R."/>
            <person name="Koparde V.N."/>
            <person name="Matveyev A.V."/>
            <person name="Serrano M.G."/>
            <person name="Alves J.M."/>
            <person name="Parikh H."/>
            <person name="Huang B."/>
            <person name="Lee V."/>
            <person name="Espinosa-Alvarez O."/>
            <person name="Ortiz P.A."/>
            <person name="Costa-Martins A.G."/>
            <person name="Teixeira M.M."/>
            <person name="Buck G.A."/>
        </authorList>
    </citation>
    <scope>NUCLEOTIDE SEQUENCE [LARGE SCALE GENOMIC DNA]</scope>
    <source>
        <strain evidence="2 3">025E</strain>
    </source>
</reference>
<sequence>ALHRWQEATNNANRVVPRPLHHHPSPPNSLFQQQTPQTRRRPHSRAAQGRESSIHPLQLTCHAEKWLRRLQQALRKATEQRHTLRRGALRTTREIPGTGPGLPPHRTL</sequence>
<dbReference type="Proteomes" id="UP000284403">
    <property type="component" value="Unassembled WGS sequence"/>
</dbReference>
<gene>
    <name evidence="2" type="ORF">Tco025E_08577</name>
</gene>
<accession>A0A422N7N1</accession>
<evidence type="ECO:0000313" key="3">
    <source>
        <dbReference type="Proteomes" id="UP000284403"/>
    </source>
</evidence>
<proteinExistence type="predicted"/>
<feature type="non-terminal residue" evidence="2">
    <location>
        <position position="1"/>
    </location>
</feature>
<comment type="caution">
    <text evidence="2">The sequence shown here is derived from an EMBL/GenBank/DDBJ whole genome shotgun (WGS) entry which is preliminary data.</text>
</comment>
<dbReference type="GeneID" id="40322188"/>
<dbReference type="EMBL" id="MKKU01000824">
    <property type="protein sequence ID" value="RNF01442.1"/>
    <property type="molecule type" value="Genomic_DNA"/>
</dbReference>
<dbReference type="AlphaFoldDB" id="A0A422N7N1"/>
<organism evidence="2 3">
    <name type="scientific">Trypanosoma conorhini</name>
    <dbReference type="NCBI Taxonomy" id="83891"/>
    <lineage>
        <taxon>Eukaryota</taxon>
        <taxon>Discoba</taxon>
        <taxon>Euglenozoa</taxon>
        <taxon>Kinetoplastea</taxon>
        <taxon>Metakinetoplastina</taxon>
        <taxon>Trypanosomatida</taxon>
        <taxon>Trypanosomatidae</taxon>
        <taxon>Trypanosoma</taxon>
    </lineage>
</organism>
<keyword evidence="3" id="KW-1185">Reference proteome</keyword>
<feature type="region of interest" description="Disordered" evidence="1">
    <location>
        <begin position="77"/>
        <end position="108"/>
    </location>
</feature>
<evidence type="ECO:0000313" key="2">
    <source>
        <dbReference type="EMBL" id="RNF01442.1"/>
    </source>
</evidence>
<feature type="compositionally biased region" description="Low complexity" evidence="1">
    <location>
        <begin position="28"/>
        <end position="37"/>
    </location>
</feature>
<protein>
    <submittedName>
        <fullName evidence="2">Uncharacterized protein</fullName>
    </submittedName>
</protein>